<name>A0A1H7Z3P7_9ACTN</name>
<evidence type="ECO:0000313" key="3">
    <source>
        <dbReference type="Proteomes" id="UP000198953"/>
    </source>
</evidence>
<dbReference type="RefSeq" id="WP_091103504.1">
    <property type="nucleotide sequence ID" value="NZ_FOBF01000014.1"/>
</dbReference>
<protein>
    <submittedName>
        <fullName evidence="2">LGFP repeat-containing protein</fullName>
    </submittedName>
</protein>
<sequence>MTTATSARPRRDRIAASLSALTLTVGALIAAAATPAHADDPHTYCGLKVVGAIEERYVQMGGPTGQLGCPLTEELANPDGVGRRTQFKNGTIYWHPRTGAWPVWGDIGARWCQEGCERGWLGYPTSAELRVGNEAHQNFRCGTIYWQAWPERGAMMTRLSENRCS</sequence>
<dbReference type="OrthoDB" id="514320at2"/>
<dbReference type="InterPro" id="IPR013207">
    <property type="entry name" value="LGFP"/>
</dbReference>
<organism evidence="2 3">
    <name type="scientific">Nonomuraea pusilla</name>
    <dbReference type="NCBI Taxonomy" id="46177"/>
    <lineage>
        <taxon>Bacteria</taxon>
        <taxon>Bacillati</taxon>
        <taxon>Actinomycetota</taxon>
        <taxon>Actinomycetes</taxon>
        <taxon>Streptosporangiales</taxon>
        <taxon>Streptosporangiaceae</taxon>
        <taxon>Nonomuraea</taxon>
    </lineage>
</organism>
<feature type="chain" id="PRO_5011657255" evidence="1">
    <location>
        <begin position="39"/>
        <end position="165"/>
    </location>
</feature>
<dbReference type="AlphaFoldDB" id="A0A1H7Z3P7"/>
<proteinExistence type="predicted"/>
<feature type="signal peptide" evidence="1">
    <location>
        <begin position="1"/>
        <end position="38"/>
    </location>
</feature>
<dbReference type="STRING" id="46177.SAMN05660976_05387"/>
<gene>
    <name evidence="2" type="ORF">SAMN05660976_05387</name>
</gene>
<keyword evidence="3" id="KW-1185">Reference proteome</keyword>
<keyword evidence="1" id="KW-0732">Signal</keyword>
<reference evidence="2 3" key="1">
    <citation type="submission" date="2016-10" db="EMBL/GenBank/DDBJ databases">
        <authorList>
            <person name="de Groot N.N."/>
        </authorList>
    </citation>
    <scope>NUCLEOTIDE SEQUENCE [LARGE SCALE GENOMIC DNA]</scope>
    <source>
        <strain evidence="2 3">DSM 43357</strain>
    </source>
</reference>
<dbReference type="EMBL" id="FOBF01000014">
    <property type="protein sequence ID" value="SEM52843.1"/>
    <property type="molecule type" value="Genomic_DNA"/>
</dbReference>
<evidence type="ECO:0000313" key="2">
    <source>
        <dbReference type="EMBL" id="SEM52843.1"/>
    </source>
</evidence>
<dbReference type="Pfam" id="PF08310">
    <property type="entry name" value="LGFP"/>
    <property type="match status" value="2"/>
</dbReference>
<accession>A0A1H7Z3P7</accession>
<evidence type="ECO:0000256" key="1">
    <source>
        <dbReference type="SAM" id="SignalP"/>
    </source>
</evidence>
<dbReference type="Proteomes" id="UP000198953">
    <property type="component" value="Unassembled WGS sequence"/>
</dbReference>